<dbReference type="KEGG" id="tmn:UCRPA7_5341"/>
<accession>R8BIK0</accession>
<dbReference type="RefSeq" id="XP_007916079.1">
    <property type="nucleotide sequence ID" value="XM_007917888.1"/>
</dbReference>
<proteinExistence type="predicted"/>
<protein>
    <recommendedName>
        <fullName evidence="3">Protein kinase domain-containing protein</fullName>
    </recommendedName>
</protein>
<gene>
    <name evidence="1" type="ORF">UCRPA7_5341</name>
</gene>
<sequence length="188" mass="20976">MRDSSDAQNPAQVEIVHQGGIKLPDCGKIIEAGAKELLKVYDITIPYYDNIRGFLFVDPNSTDGARFWVKYGHASQALRSEARTQAYVFAELSRMNPKTRGRVRVPQVHCFFEAEIDGNELGFIVMEYVTGIAVRKIVNEHQSVVDGYYVDNEKTKPFKDWFVDAICLLLTLQPPPGTTPGPVGGGRI</sequence>
<keyword evidence="2" id="KW-1185">Reference proteome</keyword>
<name>R8BIK0_PHAM7</name>
<evidence type="ECO:0000313" key="2">
    <source>
        <dbReference type="Proteomes" id="UP000014074"/>
    </source>
</evidence>
<evidence type="ECO:0008006" key="3">
    <source>
        <dbReference type="Google" id="ProtNLM"/>
    </source>
</evidence>
<organism evidence="1 2">
    <name type="scientific">Phaeoacremonium minimum (strain UCR-PA7)</name>
    <name type="common">Esca disease fungus</name>
    <name type="synonym">Togninia minima</name>
    <dbReference type="NCBI Taxonomy" id="1286976"/>
    <lineage>
        <taxon>Eukaryota</taxon>
        <taxon>Fungi</taxon>
        <taxon>Dikarya</taxon>
        <taxon>Ascomycota</taxon>
        <taxon>Pezizomycotina</taxon>
        <taxon>Sordariomycetes</taxon>
        <taxon>Sordariomycetidae</taxon>
        <taxon>Togniniales</taxon>
        <taxon>Togniniaceae</taxon>
        <taxon>Phaeoacremonium</taxon>
    </lineage>
</organism>
<dbReference type="AlphaFoldDB" id="R8BIK0"/>
<reference evidence="2" key="1">
    <citation type="journal article" date="2013" name="Genome Announc.">
        <title>Draft genome sequence of the ascomycete Phaeoacremonium aleophilum strain UCR-PA7, a causal agent of the esca disease complex in grapevines.</title>
        <authorList>
            <person name="Blanco-Ulate B."/>
            <person name="Rolshausen P."/>
            <person name="Cantu D."/>
        </authorList>
    </citation>
    <scope>NUCLEOTIDE SEQUENCE [LARGE SCALE GENOMIC DNA]</scope>
    <source>
        <strain evidence="2">UCR-PA7</strain>
    </source>
</reference>
<evidence type="ECO:0000313" key="1">
    <source>
        <dbReference type="EMBL" id="EON99104.1"/>
    </source>
</evidence>
<dbReference type="HOGENOM" id="CLU_1442004_0_0_1"/>
<dbReference type="GeneID" id="19325886"/>
<dbReference type="EMBL" id="KB933178">
    <property type="protein sequence ID" value="EON99104.1"/>
    <property type="molecule type" value="Genomic_DNA"/>
</dbReference>
<dbReference type="Proteomes" id="UP000014074">
    <property type="component" value="Unassembled WGS sequence"/>
</dbReference>